<dbReference type="Gene3D" id="1.10.3730.20">
    <property type="match status" value="1"/>
</dbReference>
<proteinExistence type="inferred from homology"/>
<feature type="transmembrane region" description="Helical" evidence="4">
    <location>
        <begin position="606"/>
        <end position="625"/>
    </location>
</feature>
<name>A0A951QB39_9CYAN</name>
<dbReference type="Proteomes" id="UP000757435">
    <property type="component" value="Unassembled WGS sequence"/>
</dbReference>
<evidence type="ECO:0000313" key="6">
    <source>
        <dbReference type="EMBL" id="MBW4660012.1"/>
    </source>
</evidence>
<feature type="transmembrane region" description="Helical" evidence="4">
    <location>
        <begin position="429"/>
        <end position="451"/>
    </location>
</feature>
<feature type="domain" description="EamA" evidence="5">
    <location>
        <begin position="385"/>
        <end position="501"/>
    </location>
</feature>
<evidence type="ECO:0000256" key="3">
    <source>
        <dbReference type="SAM" id="MobiDB-lite"/>
    </source>
</evidence>
<dbReference type="Pfam" id="PF00892">
    <property type="entry name" value="EamA"/>
    <property type="match status" value="2"/>
</dbReference>
<reference evidence="6" key="2">
    <citation type="journal article" date="2022" name="Microbiol. Resour. Announc.">
        <title>Metagenome Sequencing to Explore Phylogenomics of Terrestrial Cyanobacteria.</title>
        <authorList>
            <person name="Ward R.D."/>
            <person name="Stajich J.E."/>
            <person name="Johansen J.R."/>
            <person name="Huntemann M."/>
            <person name="Clum A."/>
            <person name="Foster B."/>
            <person name="Foster B."/>
            <person name="Roux S."/>
            <person name="Palaniappan K."/>
            <person name="Varghese N."/>
            <person name="Mukherjee S."/>
            <person name="Reddy T.B.K."/>
            <person name="Daum C."/>
            <person name="Copeland A."/>
            <person name="Chen I.A."/>
            <person name="Ivanova N.N."/>
            <person name="Kyrpides N.C."/>
            <person name="Shapiro N."/>
            <person name="Eloe-Fadrosh E.A."/>
            <person name="Pietrasiak N."/>
        </authorList>
    </citation>
    <scope>NUCLEOTIDE SEQUENCE</scope>
    <source>
        <strain evidence="6">UHER 2000/2452</strain>
    </source>
</reference>
<sequence length="672" mass="72143">MGRLDNSPEDLSQNPDSEANLAAETGDAGTISPNAATSDANSAIAGSANSVLRSMTQDLRTLQQDLVTQLHQDIRRLQTEKSRLLNDIEKLQNQQQVLQSQYDVGLSRQQLAQQQAWAKQLALALANHLQTAMSQRLDQISNQIGNQGSGYPMQGGDLPQIAGKGELENTQRSIASLDDTLNRTFTSLRSDLNSYQSTLSQQINRMQELGQQGEAILEVLVSRISQQLQQEIAQTPRSPEARSPETRSLESGGYLGGSHLGGSYGESIPIGAANEPLPPAQPPVPPTVLSPTSSLSPDPQPPSSVSPNFSAPPLSPTPDSRLPTPDSRLPTPRPNKLSPFQLGLVMVLCSTLALSLHNVIVGLVGNPSKLFGLVPIGGYINISSFGSSLFILWMRMLVVVPLMAWLGSVLHPPMWRDTRYFFESNDRRLIGSVVGSGFFLFLSQVLLYIAIGEIGPGVATTILFMYPIVTLPLSWLLFGERPNRFRVIVMVTILSGVILTALPKITATTSLSGSGVGAAIASGIFFAFYLVSMQISFRKLHPVPVSLIQFVSIFVLASLSLIVLGIQVTPTDRLGLFISGVVLGVLTLVGYLLNNFGVRFIGAARASIIAASSPVLTAMMAFFLIPGELTALHLIQLVGILIVTLGVTALSFERILIQNRKEGRSGSRASGG</sequence>
<gene>
    <name evidence="6" type="ORF">KME15_15160</name>
</gene>
<feature type="transmembrane region" description="Helical" evidence="4">
    <location>
        <begin position="385"/>
        <end position="408"/>
    </location>
</feature>
<keyword evidence="4" id="KW-1133">Transmembrane helix</keyword>
<organism evidence="6 7">
    <name type="scientific">Drouetiella hepatica Uher 2000/2452</name>
    <dbReference type="NCBI Taxonomy" id="904376"/>
    <lineage>
        <taxon>Bacteria</taxon>
        <taxon>Bacillati</taxon>
        <taxon>Cyanobacteriota</taxon>
        <taxon>Cyanophyceae</taxon>
        <taxon>Oculatellales</taxon>
        <taxon>Oculatellaceae</taxon>
        <taxon>Drouetiella</taxon>
    </lineage>
</organism>
<accession>A0A951QB39</accession>
<feature type="compositionally biased region" description="Gly residues" evidence="3">
    <location>
        <begin position="253"/>
        <end position="264"/>
    </location>
</feature>
<comment type="caution">
    <text evidence="6">The sequence shown here is derived from an EMBL/GenBank/DDBJ whole genome shotgun (WGS) entry which is preliminary data.</text>
</comment>
<dbReference type="InterPro" id="IPR037185">
    <property type="entry name" value="EmrE-like"/>
</dbReference>
<feature type="region of interest" description="Disordered" evidence="3">
    <location>
        <begin position="1"/>
        <end position="35"/>
    </location>
</feature>
<comment type="similarity">
    <text evidence="1">Belongs to the EamA transporter family.</text>
</comment>
<feature type="transmembrane region" description="Helical" evidence="4">
    <location>
        <begin position="543"/>
        <end position="568"/>
    </location>
</feature>
<protein>
    <submittedName>
        <fullName evidence="6">EamA family transporter</fullName>
    </submittedName>
</protein>
<feature type="transmembrane region" description="Helical" evidence="4">
    <location>
        <begin position="511"/>
        <end position="531"/>
    </location>
</feature>
<dbReference type="PANTHER" id="PTHR22911:SF137">
    <property type="entry name" value="SOLUTE CARRIER FAMILY 35 MEMBER G2-RELATED"/>
    <property type="match status" value="1"/>
</dbReference>
<evidence type="ECO:0000256" key="2">
    <source>
        <dbReference type="SAM" id="Coils"/>
    </source>
</evidence>
<feature type="domain" description="EamA" evidence="5">
    <location>
        <begin position="514"/>
        <end position="651"/>
    </location>
</feature>
<feature type="region of interest" description="Disordered" evidence="3">
    <location>
        <begin position="230"/>
        <end position="334"/>
    </location>
</feature>
<keyword evidence="2" id="KW-0175">Coiled coil</keyword>
<keyword evidence="4" id="KW-0812">Transmembrane</keyword>
<evidence type="ECO:0000256" key="1">
    <source>
        <dbReference type="ARBA" id="ARBA00007362"/>
    </source>
</evidence>
<feature type="compositionally biased region" description="Basic and acidic residues" evidence="3">
    <location>
        <begin position="239"/>
        <end position="248"/>
    </location>
</feature>
<feature type="transmembrane region" description="Helical" evidence="4">
    <location>
        <begin position="631"/>
        <end position="652"/>
    </location>
</feature>
<feature type="coiled-coil region" evidence="2">
    <location>
        <begin position="67"/>
        <end position="101"/>
    </location>
</feature>
<keyword evidence="4" id="KW-0472">Membrane</keyword>
<feature type="transmembrane region" description="Helical" evidence="4">
    <location>
        <begin position="457"/>
        <end position="478"/>
    </location>
</feature>
<feature type="compositionally biased region" description="Pro residues" evidence="3">
    <location>
        <begin position="276"/>
        <end position="288"/>
    </location>
</feature>
<reference evidence="6" key="1">
    <citation type="submission" date="2021-05" db="EMBL/GenBank/DDBJ databases">
        <authorList>
            <person name="Pietrasiak N."/>
            <person name="Ward R."/>
            <person name="Stajich J.E."/>
            <person name="Kurbessoian T."/>
        </authorList>
    </citation>
    <scope>NUCLEOTIDE SEQUENCE</scope>
    <source>
        <strain evidence="6">UHER 2000/2452</strain>
    </source>
</reference>
<dbReference type="InterPro" id="IPR000620">
    <property type="entry name" value="EamA_dom"/>
</dbReference>
<feature type="transmembrane region" description="Helical" evidence="4">
    <location>
        <begin position="485"/>
        <end position="505"/>
    </location>
</feature>
<feature type="transmembrane region" description="Helical" evidence="4">
    <location>
        <begin position="342"/>
        <end position="365"/>
    </location>
</feature>
<dbReference type="PANTHER" id="PTHR22911">
    <property type="entry name" value="ACYL-MALONYL CONDENSING ENZYME-RELATED"/>
    <property type="match status" value="1"/>
</dbReference>
<feature type="transmembrane region" description="Helical" evidence="4">
    <location>
        <begin position="574"/>
        <end position="594"/>
    </location>
</feature>
<evidence type="ECO:0000256" key="4">
    <source>
        <dbReference type="SAM" id="Phobius"/>
    </source>
</evidence>
<evidence type="ECO:0000259" key="5">
    <source>
        <dbReference type="Pfam" id="PF00892"/>
    </source>
</evidence>
<dbReference type="SUPFAM" id="SSF103481">
    <property type="entry name" value="Multidrug resistance efflux transporter EmrE"/>
    <property type="match status" value="2"/>
</dbReference>
<dbReference type="GO" id="GO:0016020">
    <property type="term" value="C:membrane"/>
    <property type="evidence" value="ECO:0007669"/>
    <property type="project" value="InterPro"/>
</dbReference>
<dbReference type="AlphaFoldDB" id="A0A951QB39"/>
<dbReference type="EMBL" id="JAHHHD010000017">
    <property type="protein sequence ID" value="MBW4660012.1"/>
    <property type="molecule type" value="Genomic_DNA"/>
</dbReference>
<evidence type="ECO:0000313" key="7">
    <source>
        <dbReference type="Proteomes" id="UP000757435"/>
    </source>
</evidence>